<evidence type="ECO:0000256" key="1">
    <source>
        <dbReference type="SAM" id="MobiDB-lite"/>
    </source>
</evidence>
<keyword evidence="2" id="KW-0812">Transmembrane</keyword>
<dbReference type="EMBL" id="JANAVB010003400">
    <property type="protein sequence ID" value="KAJ6849618.1"/>
    <property type="molecule type" value="Genomic_DNA"/>
</dbReference>
<reference evidence="3" key="1">
    <citation type="journal article" date="2023" name="GigaByte">
        <title>Genome assembly of the bearded iris, Iris pallida Lam.</title>
        <authorList>
            <person name="Bruccoleri R.E."/>
            <person name="Oakeley E.J."/>
            <person name="Faust A.M.E."/>
            <person name="Altorfer M."/>
            <person name="Dessus-Babus S."/>
            <person name="Burckhardt D."/>
            <person name="Oertli M."/>
            <person name="Naumann U."/>
            <person name="Petersen F."/>
            <person name="Wong J."/>
        </authorList>
    </citation>
    <scope>NUCLEOTIDE SEQUENCE</scope>
    <source>
        <strain evidence="3">GSM-AAB239-AS_SAM_17_03QT</strain>
    </source>
</reference>
<dbReference type="AlphaFoldDB" id="A0AAX6I9A0"/>
<dbReference type="Proteomes" id="UP001140949">
    <property type="component" value="Unassembled WGS sequence"/>
</dbReference>
<feature type="transmembrane region" description="Helical" evidence="2">
    <location>
        <begin position="37"/>
        <end position="59"/>
    </location>
</feature>
<comment type="caution">
    <text evidence="3">The sequence shown here is derived from an EMBL/GenBank/DDBJ whole genome shotgun (WGS) entry which is preliminary data.</text>
</comment>
<accession>A0AAX6I9A0</accession>
<evidence type="ECO:0000256" key="2">
    <source>
        <dbReference type="SAM" id="Phobius"/>
    </source>
</evidence>
<proteinExistence type="predicted"/>
<evidence type="ECO:0000313" key="3">
    <source>
        <dbReference type="EMBL" id="KAJ6849618.1"/>
    </source>
</evidence>
<keyword evidence="4" id="KW-1185">Reference proteome</keyword>
<evidence type="ECO:0000313" key="4">
    <source>
        <dbReference type="Proteomes" id="UP001140949"/>
    </source>
</evidence>
<name>A0AAX6I9A0_IRIPA</name>
<protein>
    <submittedName>
        <fullName evidence="3">Uncharacterized protein</fullName>
    </submittedName>
</protein>
<organism evidence="3 4">
    <name type="scientific">Iris pallida</name>
    <name type="common">Sweet iris</name>
    <dbReference type="NCBI Taxonomy" id="29817"/>
    <lineage>
        <taxon>Eukaryota</taxon>
        <taxon>Viridiplantae</taxon>
        <taxon>Streptophyta</taxon>
        <taxon>Embryophyta</taxon>
        <taxon>Tracheophyta</taxon>
        <taxon>Spermatophyta</taxon>
        <taxon>Magnoliopsida</taxon>
        <taxon>Liliopsida</taxon>
        <taxon>Asparagales</taxon>
        <taxon>Iridaceae</taxon>
        <taxon>Iridoideae</taxon>
        <taxon>Irideae</taxon>
        <taxon>Iris</taxon>
    </lineage>
</organism>
<feature type="region of interest" description="Disordered" evidence="1">
    <location>
        <begin position="96"/>
        <end position="116"/>
    </location>
</feature>
<sequence length="116" mass="13038">MKKAAVAAISVAATASSVAFSSSTATSSYKEVIINFIFFTFSFLILVVGFCETIISFFASSRCLCLGFEYFRYGEIEERSGEREVRAEIRRSEVHRDARDGAPMKSKREMRMTVFS</sequence>
<keyword evidence="2" id="KW-1133">Transmembrane helix</keyword>
<gene>
    <name evidence="3" type="ORF">M6B38_267890</name>
</gene>
<keyword evidence="2" id="KW-0472">Membrane</keyword>
<reference evidence="3" key="2">
    <citation type="submission" date="2023-04" db="EMBL/GenBank/DDBJ databases">
        <authorList>
            <person name="Bruccoleri R.E."/>
            <person name="Oakeley E.J."/>
            <person name="Faust A.-M."/>
            <person name="Dessus-Babus S."/>
            <person name="Altorfer M."/>
            <person name="Burckhardt D."/>
            <person name="Oertli M."/>
            <person name="Naumann U."/>
            <person name="Petersen F."/>
            <person name="Wong J."/>
        </authorList>
    </citation>
    <scope>NUCLEOTIDE SEQUENCE</scope>
    <source>
        <strain evidence="3">GSM-AAB239-AS_SAM_17_03QT</strain>
        <tissue evidence="3">Leaf</tissue>
    </source>
</reference>